<feature type="domain" description="Plant heme peroxidase family profile" evidence="13">
    <location>
        <begin position="1"/>
        <end position="113"/>
    </location>
</feature>
<protein>
    <recommendedName>
        <fullName evidence="3">peroxidase</fullName>
        <ecNumber evidence="3">1.11.1.7</ecNumber>
    </recommendedName>
</protein>
<proteinExistence type="inferred from homology"/>
<dbReference type="InterPro" id="IPR000823">
    <property type="entry name" value="Peroxidase_pln"/>
</dbReference>
<dbReference type="GO" id="GO:0006979">
    <property type="term" value="P:response to oxidative stress"/>
    <property type="evidence" value="ECO:0007669"/>
    <property type="project" value="InterPro"/>
</dbReference>
<dbReference type="PANTHER" id="PTHR31235">
    <property type="entry name" value="PEROXIDASE 25-RELATED"/>
    <property type="match status" value="1"/>
</dbReference>
<keyword evidence="14" id="KW-1185">Reference proteome</keyword>
<evidence type="ECO:0000256" key="3">
    <source>
        <dbReference type="ARBA" id="ARBA00012313"/>
    </source>
</evidence>
<evidence type="ECO:0000313" key="14">
    <source>
        <dbReference type="Proteomes" id="UP000515124"/>
    </source>
</evidence>
<evidence type="ECO:0000256" key="8">
    <source>
        <dbReference type="ARBA" id="ARBA00023004"/>
    </source>
</evidence>
<comment type="catalytic activity">
    <reaction evidence="1">
        <text>2 a phenolic donor + H2O2 = 2 a phenolic radical donor + 2 H2O</text>
        <dbReference type="Rhea" id="RHEA:56136"/>
        <dbReference type="ChEBI" id="CHEBI:15377"/>
        <dbReference type="ChEBI" id="CHEBI:16240"/>
        <dbReference type="ChEBI" id="CHEBI:139520"/>
        <dbReference type="ChEBI" id="CHEBI:139521"/>
        <dbReference type="EC" id="1.11.1.7"/>
    </reaction>
</comment>
<accession>A0A6P5TRY4</accession>
<dbReference type="GO" id="GO:0020037">
    <property type="term" value="F:heme binding"/>
    <property type="evidence" value="ECO:0007669"/>
    <property type="project" value="InterPro"/>
</dbReference>
<keyword evidence="4" id="KW-0575">Peroxidase</keyword>
<dbReference type="InterPro" id="IPR010255">
    <property type="entry name" value="Haem_peroxidase_sf"/>
</dbReference>
<dbReference type="RefSeq" id="XP_021830438.1">
    <property type="nucleotide sequence ID" value="XM_021974746.1"/>
</dbReference>
<dbReference type="Gene3D" id="1.10.520.10">
    <property type="match status" value="1"/>
</dbReference>
<dbReference type="EC" id="1.11.1.7" evidence="3"/>
<evidence type="ECO:0000256" key="1">
    <source>
        <dbReference type="ARBA" id="ARBA00000189"/>
    </source>
</evidence>
<name>A0A6P5TRY4_PRUAV</name>
<dbReference type="InterPro" id="IPR002016">
    <property type="entry name" value="Haem_peroxidase"/>
</dbReference>
<dbReference type="Gramene" id="Pav_sc0001938.1_g090.1.br:mrna">
    <property type="protein sequence ID" value="Pav_sc0001938.1_g090.1.br:mrna"/>
    <property type="gene ID" value="Pav_sc0001938.1_g090.1.br"/>
</dbReference>
<dbReference type="Proteomes" id="UP000515124">
    <property type="component" value="Unplaced"/>
</dbReference>
<gene>
    <name evidence="15" type="primary">LOC110770582</name>
</gene>
<comment type="cofactor">
    <cofactor evidence="10">
        <name>Ca(2+)</name>
        <dbReference type="ChEBI" id="CHEBI:29108"/>
    </cofactor>
    <text evidence="10">Binds 2 calcium ions per subunit.</text>
</comment>
<dbReference type="PROSITE" id="PS50873">
    <property type="entry name" value="PEROXIDASE_4"/>
    <property type="match status" value="1"/>
</dbReference>
<keyword evidence="5" id="KW-0349">Heme</keyword>
<dbReference type="KEGG" id="pavi:110770582"/>
<keyword evidence="7" id="KW-0560">Oxidoreductase</keyword>
<evidence type="ECO:0000256" key="11">
    <source>
        <dbReference type="RuleBase" id="RU004241"/>
    </source>
</evidence>
<keyword evidence="6 10" id="KW-0479">Metal-binding</keyword>
<evidence type="ECO:0000256" key="12">
    <source>
        <dbReference type="SAM" id="MobiDB-lite"/>
    </source>
</evidence>
<comment type="cofactor">
    <cofactor evidence="2">
        <name>heme b</name>
        <dbReference type="ChEBI" id="CHEBI:60344"/>
    </cofactor>
</comment>
<feature type="region of interest" description="Disordered" evidence="12">
    <location>
        <begin position="1"/>
        <end position="20"/>
    </location>
</feature>
<dbReference type="GeneID" id="110770582"/>
<dbReference type="SUPFAM" id="SSF48113">
    <property type="entry name" value="Heme-dependent peroxidases"/>
    <property type="match status" value="1"/>
</dbReference>
<keyword evidence="10" id="KW-0106">Calcium</keyword>
<evidence type="ECO:0000256" key="2">
    <source>
        <dbReference type="ARBA" id="ARBA00001970"/>
    </source>
</evidence>
<evidence type="ECO:0000256" key="4">
    <source>
        <dbReference type="ARBA" id="ARBA00022559"/>
    </source>
</evidence>
<evidence type="ECO:0000259" key="13">
    <source>
        <dbReference type="PROSITE" id="PS50873"/>
    </source>
</evidence>
<evidence type="ECO:0000313" key="15">
    <source>
        <dbReference type="RefSeq" id="XP_021830438.1"/>
    </source>
</evidence>
<keyword evidence="8" id="KW-0408">Iron</keyword>
<organism evidence="14 15">
    <name type="scientific">Prunus avium</name>
    <name type="common">Cherry</name>
    <name type="synonym">Cerasus avium</name>
    <dbReference type="NCBI Taxonomy" id="42229"/>
    <lineage>
        <taxon>Eukaryota</taxon>
        <taxon>Viridiplantae</taxon>
        <taxon>Streptophyta</taxon>
        <taxon>Embryophyta</taxon>
        <taxon>Tracheophyta</taxon>
        <taxon>Spermatophyta</taxon>
        <taxon>Magnoliopsida</taxon>
        <taxon>eudicotyledons</taxon>
        <taxon>Gunneridae</taxon>
        <taxon>Pentapetalae</taxon>
        <taxon>rosids</taxon>
        <taxon>fabids</taxon>
        <taxon>Rosales</taxon>
        <taxon>Rosaceae</taxon>
        <taxon>Amygdaloideae</taxon>
        <taxon>Amygdaleae</taxon>
        <taxon>Prunus</taxon>
    </lineage>
</organism>
<sequence length="165" mass="18172">MDQVKWSSYPVDAKKPSEEHPANNLSLRALKVIDDTKTKIEAKCPKIVSCADILAFTACDSALKVVRQDRRASLQDHLPPPSFNAKELEDSFARNSLSLVEMVTLSSHILLMGERREALKELRDQLQRSGSGASAAERQIFGKALVSNRGVHVHVDLGGVLKAKK</sequence>
<dbReference type="AlphaFoldDB" id="A0A6P5TRY4"/>
<comment type="similarity">
    <text evidence="11">Belongs to the peroxidase family.</text>
</comment>
<evidence type="ECO:0000256" key="9">
    <source>
        <dbReference type="PIRSR" id="PIRSR600823-2"/>
    </source>
</evidence>
<feature type="binding site" evidence="9">
    <location>
        <position position="79"/>
    </location>
    <ligand>
        <name>substrate</name>
    </ligand>
</feature>
<dbReference type="GO" id="GO:0046872">
    <property type="term" value="F:metal ion binding"/>
    <property type="evidence" value="ECO:0007669"/>
    <property type="project" value="UniProtKB-KW"/>
</dbReference>
<dbReference type="Pfam" id="PF00141">
    <property type="entry name" value="peroxidase"/>
    <property type="match status" value="1"/>
</dbReference>
<evidence type="ECO:0000256" key="5">
    <source>
        <dbReference type="ARBA" id="ARBA00022617"/>
    </source>
</evidence>
<dbReference type="GO" id="GO:0140825">
    <property type="term" value="F:lactoperoxidase activity"/>
    <property type="evidence" value="ECO:0007669"/>
    <property type="project" value="UniProtKB-EC"/>
</dbReference>
<reference evidence="15" key="1">
    <citation type="submission" date="2025-08" db="UniProtKB">
        <authorList>
            <consortium name="RefSeq"/>
        </authorList>
    </citation>
    <scope>IDENTIFICATION</scope>
</reference>
<evidence type="ECO:0000256" key="6">
    <source>
        <dbReference type="ARBA" id="ARBA00022723"/>
    </source>
</evidence>
<feature type="binding site" evidence="10">
    <location>
        <position position="18"/>
    </location>
    <ligand>
        <name>Ca(2+)</name>
        <dbReference type="ChEBI" id="CHEBI:29108"/>
        <label>1</label>
    </ligand>
</feature>
<evidence type="ECO:0000256" key="7">
    <source>
        <dbReference type="ARBA" id="ARBA00023002"/>
    </source>
</evidence>
<evidence type="ECO:0000256" key="10">
    <source>
        <dbReference type="PIRSR" id="PIRSR600823-3"/>
    </source>
</evidence>